<dbReference type="OrthoDB" id="7584044at2"/>
<dbReference type="SUPFAM" id="SSF46785">
    <property type="entry name" value="Winged helix' DNA-binding domain"/>
    <property type="match status" value="1"/>
</dbReference>
<dbReference type="InterPro" id="IPR000595">
    <property type="entry name" value="cNMP-bd_dom"/>
</dbReference>
<dbReference type="SUPFAM" id="SSF51206">
    <property type="entry name" value="cAMP-binding domain-like"/>
    <property type="match status" value="1"/>
</dbReference>
<dbReference type="SMART" id="SM00100">
    <property type="entry name" value="cNMP"/>
    <property type="match status" value="1"/>
</dbReference>
<keyword evidence="7" id="KW-1185">Reference proteome</keyword>
<dbReference type="Gene3D" id="1.10.10.10">
    <property type="entry name" value="Winged helix-like DNA-binding domain superfamily/Winged helix DNA-binding domain"/>
    <property type="match status" value="1"/>
</dbReference>
<dbReference type="InterPro" id="IPR050397">
    <property type="entry name" value="Env_Response_Regulators"/>
</dbReference>
<dbReference type="AlphaFoldDB" id="A0A8G2FI40"/>
<evidence type="ECO:0000259" key="4">
    <source>
        <dbReference type="PROSITE" id="PS50042"/>
    </source>
</evidence>
<dbReference type="PROSITE" id="PS50042">
    <property type="entry name" value="CNMP_BINDING_3"/>
    <property type="match status" value="1"/>
</dbReference>
<dbReference type="EMBL" id="FTNE01000037">
    <property type="protein sequence ID" value="SIR47916.1"/>
    <property type="molecule type" value="Genomic_DNA"/>
</dbReference>
<keyword evidence="3" id="KW-0804">Transcription</keyword>
<dbReference type="CDD" id="cd00092">
    <property type="entry name" value="HTH_CRP"/>
    <property type="match status" value="1"/>
</dbReference>
<dbReference type="GO" id="GO:0003700">
    <property type="term" value="F:DNA-binding transcription factor activity"/>
    <property type="evidence" value="ECO:0007669"/>
    <property type="project" value="InterPro"/>
</dbReference>
<keyword evidence="2" id="KW-0238">DNA-binding</keyword>
<comment type="caution">
    <text evidence="6">The sequence shown here is derived from an EMBL/GenBank/DDBJ whole genome shotgun (WGS) entry which is preliminary data.</text>
</comment>
<protein>
    <submittedName>
        <fullName evidence="6">CRP/FNR family transcriptional regulator, anaerobic regulatory protein</fullName>
    </submittedName>
</protein>
<dbReference type="RefSeq" id="WP_035229462.1">
    <property type="nucleotide sequence ID" value="NZ_FTNE01000037.1"/>
</dbReference>
<feature type="domain" description="Cyclic nucleotide-binding" evidence="4">
    <location>
        <begin position="34"/>
        <end position="151"/>
    </location>
</feature>
<dbReference type="InterPro" id="IPR036390">
    <property type="entry name" value="WH_DNA-bd_sf"/>
</dbReference>
<dbReference type="Proteomes" id="UP000186308">
    <property type="component" value="Unassembled WGS sequence"/>
</dbReference>
<dbReference type="GO" id="GO:0003677">
    <property type="term" value="F:DNA binding"/>
    <property type="evidence" value="ECO:0007669"/>
    <property type="project" value="UniProtKB-KW"/>
</dbReference>
<dbReference type="PROSITE" id="PS51063">
    <property type="entry name" value="HTH_CRP_2"/>
    <property type="match status" value="1"/>
</dbReference>
<dbReference type="Pfam" id="PF13545">
    <property type="entry name" value="HTH_Crp_2"/>
    <property type="match status" value="1"/>
</dbReference>
<feature type="domain" description="HTH crp-type" evidence="5">
    <location>
        <begin position="165"/>
        <end position="239"/>
    </location>
</feature>
<dbReference type="InterPro" id="IPR012318">
    <property type="entry name" value="HTH_CRP"/>
</dbReference>
<evidence type="ECO:0000313" key="7">
    <source>
        <dbReference type="Proteomes" id="UP000186308"/>
    </source>
</evidence>
<evidence type="ECO:0000256" key="1">
    <source>
        <dbReference type="ARBA" id="ARBA00023015"/>
    </source>
</evidence>
<proteinExistence type="predicted"/>
<dbReference type="InterPro" id="IPR018335">
    <property type="entry name" value="Tscrpt_reg_HTH_Crp-type_CS"/>
</dbReference>
<dbReference type="Pfam" id="PF00027">
    <property type="entry name" value="cNMP_binding"/>
    <property type="match status" value="1"/>
</dbReference>
<dbReference type="InterPro" id="IPR014710">
    <property type="entry name" value="RmlC-like_jellyroll"/>
</dbReference>
<organism evidence="6 7">
    <name type="scientific">Acidiphilium rubrum</name>
    <dbReference type="NCBI Taxonomy" id="526"/>
    <lineage>
        <taxon>Bacteria</taxon>
        <taxon>Pseudomonadati</taxon>
        <taxon>Pseudomonadota</taxon>
        <taxon>Alphaproteobacteria</taxon>
        <taxon>Acetobacterales</taxon>
        <taxon>Acidocellaceae</taxon>
        <taxon>Acidiphilium</taxon>
    </lineage>
</organism>
<evidence type="ECO:0000259" key="5">
    <source>
        <dbReference type="PROSITE" id="PS51063"/>
    </source>
</evidence>
<dbReference type="Gene3D" id="2.60.120.10">
    <property type="entry name" value="Jelly Rolls"/>
    <property type="match status" value="1"/>
</dbReference>
<evidence type="ECO:0000313" key="6">
    <source>
        <dbReference type="EMBL" id="SIR47916.1"/>
    </source>
</evidence>
<dbReference type="GO" id="GO:0005829">
    <property type="term" value="C:cytosol"/>
    <property type="evidence" value="ECO:0007669"/>
    <property type="project" value="TreeGrafter"/>
</dbReference>
<sequence length="249" mass="26791">MQNTIGSLRRAPVNVVAGGVPELCAQCDARHIGLCDALHDDDLHFLASVAQQVSIEKGRGFVTEGDPARQFFNINHGTAKLFKDLPDGRRQITGFVGAGDFIGLAANATYMFGAEALEPVQLCSFDRAELRAVFARFPAIERRLLDVASHELIIAQEQMLLLGRKTAVERVASFLDGWGLRVASCQGGATRLDLPMTRNDLAEYLGLTVETISRALATLRKQGVVAVGADHVISILNPARLTAIGQAEG</sequence>
<dbReference type="InterPro" id="IPR018490">
    <property type="entry name" value="cNMP-bd_dom_sf"/>
</dbReference>
<accession>A0A8G2FI40</accession>
<dbReference type="SMART" id="SM00419">
    <property type="entry name" value="HTH_CRP"/>
    <property type="match status" value="1"/>
</dbReference>
<evidence type="ECO:0000256" key="3">
    <source>
        <dbReference type="ARBA" id="ARBA00023163"/>
    </source>
</evidence>
<reference evidence="6 7" key="1">
    <citation type="submission" date="2017-01" db="EMBL/GenBank/DDBJ databases">
        <authorList>
            <person name="Varghese N."/>
            <person name="Submissions S."/>
        </authorList>
    </citation>
    <scope>NUCLEOTIDE SEQUENCE [LARGE SCALE GENOMIC DNA]</scope>
    <source>
        <strain evidence="6 7">ATCC 35905</strain>
    </source>
</reference>
<dbReference type="FunFam" id="1.10.10.10:FF:000028">
    <property type="entry name" value="Fumarate/nitrate reduction transcriptional regulator Fnr"/>
    <property type="match status" value="1"/>
</dbReference>
<dbReference type="CDD" id="cd00038">
    <property type="entry name" value="CAP_ED"/>
    <property type="match status" value="1"/>
</dbReference>
<name>A0A8G2FI40_ACIRU</name>
<dbReference type="PROSITE" id="PS00042">
    <property type="entry name" value="HTH_CRP_1"/>
    <property type="match status" value="1"/>
</dbReference>
<dbReference type="PANTHER" id="PTHR24567">
    <property type="entry name" value="CRP FAMILY TRANSCRIPTIONAL REGULATORY PROTEIN"/>
    <property type="match status" value="1"/>
</dbReference>
<dbReference type="PRINTS" id="PR00034">
    <property type="entry name" value="HTHCRP"/>
</dbReference>
<gene>
    <name evidence="6" type="ORF">SAMN05421828_13714</name>
</gene>
<evidence type="ECO:0000256" key="2">
    <source>
        <dbReference type="ARBA" id="ARBA00023125"/>
    </source>
</evidence>
<keyword evidence="1" id="KW-0805">Transcription regulation</keyword>
<dbReference type="InterPro" id="IPR036388">
    <property type="entry name" value="WH-like_DNA-bd_sf"/>
</dbReference>
<dbReference type="PANTHER" id="PTHR24567:SF75">
    <property type="entry name" value="FUMARATE AND NITRATE REDUCTION REGULATORY PROTEIN"/>
    <property type="match status" value="1"/>
</dbReference>